<evidence type="ECO:0000256" key="1">
    <source>
        <dbReference type="ARBA" id="ARBA00004651"/>
    </source>
</evidence>
<dbReference type="GO" id="GO:0030253">
    <property type="term" value="P:protein secretion by the type I secretion system"/>
    <property type="evidence" value="ECO:0007669"/>
    <property type="project" value="InterPro"/>
</dbReference>
<dbReference type="InterPro" id="IPR011527">
    <property type="entry name" value="ABC1_TM_dom"/>
</dbReference>
<evidence type="ECO:0000313" key="10">
    <source>
        <dbReference type="EMBL" id="QOL79914.1"/>
    </source>
</evidence>
<sequence>MTSPTSVSLTSPARRGAGGAVRDPFALQRSGVLFLAGLSGVINLLMLTGPIFMMQVYDRVLSSRSVVTLLVLLGMVLALYGLQAVLDGIRSRVATRIAAQSDAALAPMAFAMAGQRARMSARDGDGMQPLRDLDTLRQFAGGAGPIALCDLPWTPIYLIAISLFHPVLGMIAAGGAAVLFVLTLLTERFSHRAGQNASEKMSQRNALAETGMQDAETLGALGIFDRLGATWATAHAGMVRAQVALADRAGTLASAAKGFRFMLQSGTLAAGAWLVIQGELSAGSMMATSVLSSRALAPIEQVIAQWRGFSASRAARGRLRASMALLPKGQAGIDLPPPVESLQVSNLQVVPVGGARPLLAGVSFALSAGDGLGVIGPSGAGKTTLLRGLLGIWPVNDGAIRLDGATPDQWQNGVRGFTGYLPQETRLLPGTIAENIAGFDPAQSTEAVLKAAQLAGVHEMILALPEGYNCRIGATGTTLSAGQRQRLALARAVYGDPFLIVMDEPNAHLDAEGDTALAGAIAALRAAGQIVICIAHRPSALKALNMVLMIEQGRMRSFGPKDEVLGQVVAHPRAVQQ</sequence>
<keyword evidence="6 7" id="KW-0472">Membrane</keyword>
<reference evidence="10 11" key="1">
    <citation type="submission" date="2019-10" db="EMBL/GenBank/DDBJ databases">
        <title>Pseudopuniceibacterium sp. HQ09 islated from Antarctica.</title>
        <authorList>
            <person name="Liao L."/>
            <person name="Su S."/>
            <person name="Chen B."/>
            <person name="Yu Y."/>
        </authorList>
    </citation>
    <scope>NUCLEOTIDE SEQUENCE [LARGE SCALE GENOMIC DNA]</scope>
    <source>
        <strain evidence="10 11">HQ09</strain>
    </source>
</reference>
<evidence type="ECO:0000256" key="7">
    <source>
        <dbReference type="SAM" id="Phobius"/>
    </source>
</evidence>
<dbReference type="KEGG" id="pshq:F3W81_03200"/>
<dbReference type="GO" id="GO:0005886">
    <property type="term" value="C:plasma membrane"/>
    <property type="evidence" value="ECO:0007669"/>
    <property type="project" value="UniProtKB-SubCell"/>
</dbReference>
<keyword evidence="3" id="KW-0547">Nucleotide-binding</keyword>
<evidence type="ECO:0000256" key="2">
    <source>
        <dbReference type="ARBA" id="ARBA00022692"/>
    </source>
</evidence>
<dbReference type="Pfam" id="PF00664">
    <property type="entry name" value="ABC_membrane"/>
    <property type="match status" value="1"/>
</dbReference>
<dbReference type="GO" id="GO:0034040">
    <property type="term" value="F:ATPase-coupled lipid transmembrane transporter activity"/>
    <property type="evidence" value="ECO:0007669"/>
    <property type="project" value="TreeGrafter"/>
</dbReference>
<feature type="transmembrane region" description="Helical" evidence="7">
    <location>
        <begin position="66"/>
        <end position="86"/>
    </location>
</feature>
<dbReference type="InterPro" id="IPR039421">
    <property type="entry name" value="Type_1_exporter"/>
</dbReference>
<dbReference type="AlphaFoldDB" id="A0A7L9WJ99"/>
<evidence type="ECO:0000256" key="5">
    <source>
        <dbReference type="ARBA" id="ARBA00022989"/>
    </source>
</evidence>
<dbReference type="InterPro" id="IPR003593">
    <property type="entry name" value="AAA+_ATPase"/>
</dbReference>
<feature type="domain" description="ABC transporter" evidence="8">
    <location>
        <begin position="342"/>
        <end position="577"/>
    </location>
</feature>
<dbReference type="PROSITE" id="PS50893">
    <property type="entry name" value="ABC_TRANSPORTER_2"/>
    <property type="match status" value="1"/>
</dbReference>
<dbReference type="PANTHER" id="PTHR24221">
    <property type="entry name" value="ATP-BINDING CASSETTE SUB-FAMILY B"/>
    <property type="match status" value="1"/>
</dbReference>
<dbReference type="GO" id="GO:0030256">
    <property type="term" value="C:type I protein secretion system complex"/>
    <property type="evidence" value="ECO:0007669"/>
    <property type="project" value="InterPro"/>
</dbReference>
<dbReference type="Gene3D" id="1.20.1560.10">
    <property type="entry name" value="ABC transporter type 1, transmembrane domain"/>
    <property type="match status" value="1"/>
</dbReference>
<evidence type="ECO:0000259" key="8">
    <source>
        <dbReference type="PROSITE" id="PS50893"/>
    </source>
</evidence>
<evidence type="ECO:0000256" key="4">
    <source>
        <dbReference type="ARBA" id="ARBA00022840"/>
    </source>
</evidence>
<evidence type="ECO:0000313" key="11">
    <source>
        <dbReference type="Proteomes" id="UP000594118"/>
    </source>
</evidence>
<feature type="domain" description="ABC transmembrane type-1" evidence="9">
    <location>
        <begin position="33"/>
        <end position="311"/>
    </location>
</feature>
<dbReference type="InterPro" id="IPR036640">
    <property type="entry name" value="ABC1_TM_sf"/>
</dbReference>
<dbReference type="InterPro" id="IPR017871">
    <property type="entry name" value="ABC_transporter-like_CS"/>
</dbReference>
<dbReference type="SUPFAM" id="SSF90123">
    <property type="entry name" value="ABC transporter transmembrane region"/>
    <property type="match status" value="1"/>
</dbReference>
<dbReference type="InterPro" id="IPR027417">
    <property type="entry name" value="P-loop_NTPase"/>
</dbReference>
<dbReference type="GO" id="GO:0016887">
    <property type="term" value="F:ATP hydrolysis activity"/>
    <property type="evidence" value="ECO:0007669"/>
    <property type="project" value="InterPro"/>
</dbReference>
<dbReference type="GO" id="GO:0140359">
    <property type="term" value="F:ABC-type transporter activity"/>
    <property type="evidence" value="ECO:0007669"/>
    <property type="project" value="InterPro"/>
</dbReference>
<evidence type="ECO:0000256" key="6">
    <source>
        <dbReference type="ARBA" id="ARBA00023136"/>
    </source>
</evidence>
<dbReference type="Proteomes" id="UP000594118">
    <property type="component" value="Chromosome"/>
</dbReference>
<name>A0A7L9WJ99_9RHOB</name>
<dbReference type="InterPro" id="IPR010128">
    <property type="entry name" value="ATPase_T1SS_PrtD-like"/>
</dbReference>
<dbReference type="SUPFAM" id="SSF52540">
    <property type="entry name" value="P-loop containing nucleoside triphosphate hydrolases"/>
    <property type="match status" value="1"/>
</dbReference>
<keyword evidence="11" id="KW-1185">Reference proteome</keyword>
<comment type="subcellular location">
    <subcellularLocation>
        <location evidence="1">Cell membrane</location>
        <topology evidence="1">Multi-pass membrane protein</topology>
    </subcellularLocation>
</comment>
<protein>
    <submittedName>
        <fullName evidence="10">Type I secretion system permease/ATPase</fullName>
    </submittedName>
</protein>
<dbReference type="SMART" id="SM00382">
    <property type="entry name" value="AAA"/>
    <property type="match status" value="1"/>
</dbReference>
<dbReference type="Pfam" id="PF00005">
    <property type="entry name" value="ABC_tran"/>
    <property type="match status" value="1"/>
</dbReference>
<evidence type="ECO:0000256" key="3">
    <source>
        <dbReference type="ARBA" id="ARBA00022741"/>
    </source>
</evidence>
<feature type="transmembrane region" description="Helical" evidence="7">
    <location>
        <begin position="32"/>
        <end position="54"/>
    </location>
</feature>
<dbReference type="InterPro" id="IPR003439">
    <property type="entry name" value="ABC_transporter-like_ATP-bd"/>
</dbReference>
<dbReference type="EMBL" id="CP045201">
    <property type="protein sequence ID" value="QOL79914.1"/>
    <property type="molecule type" value="Genomic_DNA"/>
</dbReference>
<gene>
    <name evidence="10" type="ORF">F3W81_03200</name>
</gene>
<accession>A0A7L9WJ99</accession>
<dbReference type="GO" id="GO:0005524">
    <property type="term" value="F:ATP binding"/>
    <property type="evidence" value="ECO:0007669"/>
    <property type="project" value="UniProtKB-KW"/>
</dbReference>
<feature type="transmembrane region" description="Helical" evidence="7">
    <location>
        <begin position="156"/>
        <end position="185"/>
    </location>
</feature>
<keyword evidence="5 7" id="KW-1133">Transmembrane helix</keyword>
<evidence type="ECO:0000259" key="9">
    <source>
        <dbReference type="PROSITE" id="PS50929"/>
    </source>
</evidence>
<keyword evidence="2 7" id="KW-0812">Transmembrane</keyword>
<dbReference type="NCBIfam" id="TIGR01842">
    <property type="entry name" value="type_I_sec_PrtD"/>
    <property type="match status" value="1"/>
</dbReference>
<dbReference type="PANTHER" id="PTHR24221:SF248">
    <property type="entry name" value="ABC TRANSPORTER TRANSMEMBRANE REGION"/>
    <property type="match status" value="1"/>
</dbReference>
<dbReference type="RefSeq" id="WP_193082231.1">
    <property type="nucleotide sequence ID" value="NZ_CP045201.1"/>
</dbReference>
<dbReference type="PROSITE" id="PS50929">
    <property type="entry name" value="ABC_TM1F"/>
    <property type="match status" value="1"/>
</dbReference>
<proteinExistence type="predicted"/>
<keyword evidence="4" id="KW-0067">ATP-binding</keyword>
<dbReference type="Gene3D" id="3.40.50.300">
    <property type="entry name" value="P-loop containing nucleotide triphosphate hydrolases"/>
    <property type="match status" value="1"/>
</dbReference>
<dbReference type="PROSITE" id="PS00211">
    <property type="entry name" value="ABC_TRANSPORTER_1"/>
    <property type="match status" value="1"/>
</dbReference>
<organism evidence="10 11">
    <name type="scientific">Pseudooceanicola spongiae</name>
    <dbReference type="NCBI Taxonomy" id="2613965"/>
    <lineage>
        <taxon>Bacteria</taxon>
        <taxon>Pseudomonadati</taxon>
        <taxon>Pseudomonadota</taxon>
        <taxon>Alphaproteobacteria</taxon>
        <taxon>Rhodobacterales</taxon>
        <taxon>Paracoccaceae</taxon>
        <taxon>Pseudooceanicola</taxon>
    </lineage>
</organism>